<sequence>MPPATDAGSSHFAGSALKAAASTRRGASGVNTSVKFEVCVDALMNGCVDAFVQTFTLSHRPPVLVDELARTTFAIPDEALPWVQERLVVAEMARRRGDFRDVLRERGELAQYFEQHGDTAEAVRQHQASLAAAADSLDRTLEGEAEENMALLMERLGRLDEATAHHETRARLAEVSGDAEAKQRAASHLVRAYMQQGEAAVAAQRFDDATALYDKAVDAAKSAGDGEAEAKAYSALGNVTVLKGDMRKALEYQQRFLVVAREANDGHGESVAALEVAKLQDTLGSASEAVASLKTALEVAEANGDIHALNEACKQLGNTYRNMGENMKAVHYYQQHFKVSQDIGDLPTVENARILLGFALGEHHFSHAGNRQGFLSVVCDDLAGQLAWMADGEL</sequence>
<evidence type="ECO:0000256" key="1">
    <source>
        <dbReference type="ARBA" id="ARBA00004496"/>
    </source>
</evidence>
<protein>
    <recommendedName>
        <fullName evidence="5">Tetratricopeptide repeat protein 29</fullName>
    </recommendedName>
</protein>
<dbReference type="AlphaFoldDB" id="A0A7S1M8C5"/>
<keyword evidence="4" id="KW-0802">TPR repeat</keyword>
<dbReference type="InterPro" id="IPR019734">
    <property type="entry name" value="TPR_rpt"/>
</dbReference>
<dbReference type="PANTHER" id="PTHR46630">
    <property type="entry name" value="TETRATRICOPEPTIDE REPEAT PROTEIN 29"/>
    <property type="match status" value="1"/>
</dbReference>
<dbReference type="PANTHER" id="PTHR46630:SF1">
    <property type="entry name" value="TETRATRICOPEPTIDE REPEAT PROTEIN 29"/>
    <property type="match status" value="1"/>
</dbReference>
<proteinExistence type="predicted"/>
<dbReference type="GO" id="GO:0005929">
    <property type="term" value="C:cilium"/>
    <property type="evidence" value="ECO:0007669"/>
    <property type="project" value="TreeGrafter"/>
</dbReference>
<dbReference type="SUPFAM" id="SSF48452">
    <property type="entry name" value="TPR-like"/>
    <property type="match status" value="2"/>
</dbReference>
<keyword evidence="2" id="KW-0963">Cytoplasm</keyword>
<comment type="subcellular location">
    <subcellularLocation>
        <location evidence="1">Cytoplasm</location>
    </subcellularLocation>
</comment>
<dbReference type="EMBL" id="HBGF01028997">
    <property type="protein sequence ID" value="CAD9124697.1"/>
    <property type="molecule type" value="Transcribed_RNA"/>
</dbReference>
<evidence type="ECO:0000256" key="3">
    <source>
        <dbReference type="ARBA" id="ARBA00022737"/>
    </source>
</evidence>
<dbReference type="InterPro" id="IPR011990">
    <property type="entry name" value="TPR-like_helical_dom_sf"/>
</dbReference>
<reference evidence="6" key="1">
    <citation type="submission" date="2021-01" db="EMBL/GenBank/DDBJ databases">
        <authorList>
            <person name="Corre E."/>
            <person name="Pelletier E."/>
            <person name="Niang G."/>
            <person name="Scheremetjew M."/>
            <person name="Finn R."/>
            <person name="Kale V."/>
            <person name="Holt S."/>
            <person name="Cochrane G."/>
            <person name="Meng A."/>
            <person name="Brown T."/>
            <person name="Cohen L."/>
        </authorList>
    </citation>
    <scope>NUCLEOTIDE SEQUENCE</scope>
    <source>
        <strain evidence="6">CCAP 1951/1</strain>
    </source>
</reference>
<dbReference type="GO" id="GO:0005737">
    <property type="term" value="C:cytoplasm"/>
    <property type="evidence" value="ECO:0007669"/>
    <property type="project" value="UniProtKB-SubCell"/>
</dbReference>
<evidence type="ECO:0000256" key="2">
    <source>
        <dbReference type="ARBA" id="ARBA00022490"/>
    </source>
</evidence>
<keyword evidence="3" id="KW-0677">Repeat</keyword>
<organism evidence="6">
    <name type="scientific">Neobodo designis</name>
    <name type="common">Flagellated protozoan</name>
    <name type="synonym">Bodo designis</name>
    <dbReference type="NCBI Taxonomy" id="312471"/>
    <lineage>
        <taxon>Eukaryota</taxon>
        <taxon>Discoba</taxon>
        <taxon>Euglenozoa</taxon>
        <taxon>Kinetoplastea</taxon>
        <taxon>Metakinetoplastina</taxon>
        <taxon>Neobodonida</taxon>
        <taxon>Neobodo</taxon>
    </lineage>
</organism>
<evidence type="ECO:0000313" key="6">
    <source>
        <dbReference type="EMBL" id="CAD9124697.1"/>
    </source>
</evidence>
<accession>A0A7S1M8C5</accession>
<evidence type="ECO:0000256" key="5">
    <source>
        <dbReference type="ARBA" id="ARBA00040665"/>
    </source>
</evidence>
<dbReference type="Pfam" id="PF13176">
    <property type="entry name" value="TPR_7"/>
    <property type="match status" value="1"/>
</dbReference>
<dbReference type="Pfam" id="PF13424">
    <property type="entry name" value="TPR_12"/>
    <property type="match status" value="1"/>
</dbReference>
<evidence type="ECO:0000256" key="4">
    <source>
        <dbReference type="ARBA" id="ARBA00022803"/>
    </source>
</evidence>
<dbReference type="Gene3D" id="1.25.40.10">
    <property type="entry name" value="Tetratricopeptide repeat domain"/>
    <property type="match status" value="1"/>
</dbReference>
<dbReference type="GO" id="GO:0003341">
    <property type="term" value="P:cilium movement"/>
    <property type="evidence" value="ECO:0007669"/>
    <property type="project" value="TreeGrafter"/>
</dbReference>
<gene>
    <name evidence="6" type="ORF">NDES1114_LOCUS19226</name>
</gene>
<name>A0A7S1M8C5_NEODS</name>
<dbReference type="SMART" id="SM00028">
    <property type="entry name" value="TPR"/>
    <property type="match status" value="5"/>
</dbReference>
<dbReference type="InterPro" id="IPR051476">
    <property type="entry name" value="Bac_ResReg_Asp_Phosphatase"/>
</dbReference>